<reference evidence="1 2" key="1">
    <citation type="journal article" date="2023" name="Mol. Biol. Evol.">
        <title>Genomics of Secondarily Temperate Adaptation in the Only Non-Antarctic Icefish.</title>
        <authorList>
            <person name="Rivera-Colon A.G."/>
            <person name="Rayamajhi N."/>
            <person name="Minhas B.F."/>
            <person name="Madrigal G."/>
            <person name="Bilyk K.T."/>
            <person name="Yoon V."/>
            <person name="Hune M."/>
            <person name="Gregory S."/>
            <person name="Cheng C.H.C."/>
            <person name="Catchen J.M."/>
        </authorList>
    </citation>
    <scope>NUCLEOTIDE SEQUENCE [LARGE SCALE GENOMIC DNA]</scope>
    <source>
        <strain evidence="1">JC2023a</strain>
    </source>
</reference>
<proteinExistence type="predicted"/>
<dbReference type="Proteomes" id="UP001335648">
    <property type="component" value="Unassembled WGS sequence"/>
</dbReference>
<name>A0AAN8C4Z8_9TELE</name>
<evidence type="ECO:0000313" key="2">
    <source>
        <dbReference type="Proteomes" id="UP001335648"/>
    </source>
</evidence>
<comment type="caution">
    <text evidence="1">The sequence shown here is derived from an EMBL/GenBank/DDBJ whole genome shotgun (WGS) entry which is preliminary data.</text>
</comment>
<accession>A0AAN8C4Z8</accession>
<sequence length="78" mass="8456">MFSICRGDEWAEILIIGTRISALGKVSLAAFRSLLGSFTRTVESRLSLSLRPNDNTTFCTPGEVTVFYGMMVAASGPH</sequence>
<dbReference type="AlphaFoldDB" id="A0AAN8C4Z8"/>
<protein>
    <submittedName>
        <fullName evidence="1">Uncharacterized protein</fullName>
    </submittedName>
</protein>
<keyword evidence="2" id="KW-1185">Reference proteome</keyword>
<evidence type="ECO:0000313" key="1">
    <source>
        <dbReference type="EMBL" id="KAK5897586.1"/>
    </source>
</evidence>
<organism evidence="1 2">
    <name type="scientific">Champsocephalus esox</name>
    <name type="common">pike icefish</name>
    <dbReference type="NCBI Taxonomy" id="159716"/>
    <lineage>
        <taxon>Eukaryota</taxon>
        <taxon>Metazoa</taxon>
        <taxon>Chordata</taxon>
        <taxon>Craniata</taxon>
        <taxon>Vertebrata</taxon>
        <taxon>Euteleostomi</taxon>
        <taxon>Actinopterygii</taxon>
        <taxon>Neopterygii</taxon>
        <taxon>Teleostei</taxon>
        <taxon>Neoteleostei</taxon>
        <taxon>Acanthomorphata</taxon>
        <taxon>Eupercaria</taxon>
        <taxon>Perciformes</taxon>
        <taxon>Notothenioidei</taxon>
        <taxon>Channichthyidae</taxon>
        <taxon>Champsocephalus</taxon>
    </lineage>
</organism>
<gene>
    <name evidence="1" type="ORF">CesoFtcFv8_010636</name>
</gene>
<dbReference type="EMBL" id="JAULUE010002053">
    <property type="protein sequence ID" value="KAK5897586.1"/>
    <property type="molecule type" value="Genomic_DNA"/>
</dbReference>